<organism evidence="7 8">
    <name type="scientific">Actinomadura yumaensis</name>
    <dbReference type="NCBI Taxonomy" id="111807"/>
    <lineage>
        <taxon>Bacteria</taxon>
        <taxon>Bacillati</taxon>
        <taxon>Actinomycetota</taxon>
        <taxon>Actinomycetes</taxon>
        <taxon>Streptosporangiales</taxon>
        <taxon>Thermomonosporaceae</taxon>
        <taxon>Actinomadura</taxon>
    </lineage>
</organism>
<reference evidence="8" key="1">
    <citation type="journal article" date="2019" name="Int. J. Syst. Evol. Microbiol.">
        <title>The Global Catalogue of Microorganisms (GCM) 10K type strain sequencing project: providing services to taxonomists for standard genome sequencing and annotation.</title>
        <authorList>
            <consortium name="The Broad Institute Genomics Platform"/>
            <consortium name="The Broad Institute Genome Sequencing Center for Infectious Disease"/>
            <person name="Wu L."/>
            <person name="Ma J."/>
        </authorList>
    </citation>
    <scope>NUCLEOTIDE SEQUENCE [LARGE SCALE GENOMIC DNA]</scope>
    <source>
        <strain evidence="8">JCM 3369</strain>
    </source>
</reference>
<sequence>MAWGVGRVLRERNAGLYLGGVVVSGFGSSAMSLAAGIWVKSLTGSSSLAALTTFCVWAPALAGPLIGTFADRTRRLPLLVRANLVLAALLPALLAVGPGWRLGLLFAVLTVYGAAAVLLDAAEAALVAAAVPEGLRGDFNGLRLTANEGMKLVAPLAGAGLFVRFGGQAVAVLDAATFVLAAGAFALMRVAEPDPEPAPAGRWAAEAAEGARWLWRHAALRRLVAAGCATMLVAGLNGAAVYAVVDAGLHRPPAFTGVLYAVQGVGSVVSGLVAGALLRRVPERVFAAAGIALFGAGVALRTLPSAPVALAASAMIGAGLPCVLIAALTAVQRETPGALLGRVAATANTLLFAPNAVALAAGAGLVAVLDHRALLIGAGCVALLAAAGCLLGRAPSGAARPAERAGAGRGV</sequence>
<dbReference type="PANTHER" id="PTHR23513:SF6">
    <property type="entry name" value="MAJOR FACILITATOR SUPERFAMILY ASSOCIATED DOMAIN-CONTAINING PROTEIN"/>
    <property type="match status" value="1"/>
</dbReference>
<feature type="transmembrane region" description="Helical" evidence="6">
    <location>
        <begin position="78"/>
        <end position="96"/>
    </location>
</feature>
<feature type="transmembrane region" description="Helical" evidence="6">
    <location>
        <begin position="343"/>
        <end position="367"/>
    </location>
</feature>
<protein>
    <submittedName>
        <fullName evidence="7">MFS transporter</fullName>
    </submittedName>
</protein>
<evidence type="ECO:0000313" key="7">
    <source>
        <dbReference type="EMBL" id="MFC6880617.1"/>
    </source>
</evidence>
<dbReference type="InterPro" id="IPR011701">
    <property type="entry name" value="MFS"/>
</dbReference>
<comment type="subcellular location">
    <subcellularLocation>
        <location evidence="1">Cell membrane</location>
        <topology evidence="1">Multi-pass membrane protein</topology>
    </subcellularLocation>
</comment>
<proteinExistence type="predicted"/>
<evidence type="ECO:0000313" key="8">
    <source>
        <dbReference type="Proteomes" id="UP001596380"/>
    </source>
</evidence>
<feature type="transmembrane region" description="Helical" evidence="6">
    <location>
        <begin position="223"/>
        <end position="245"/>
    </location>
</feature>
<keyword evidence="8" id="KW-1185">Reference proteome</keyword>
<dbReference type="Gene3D" id="1.20.1250.20">
    <property type="entry name" value="MFS general substrate transporter like domains"/>
    <property type="match status" value="1"/>
</dbReference>
<evidence type="ECO:0000256" key="2">
    <source>
        <dbReference type="ARBA" id="ARBA00022475"/>
    </source>
</evidence>
<evidence type="ECO:0000256" key="5">
    <source>
        <dbReference type="ARBA" id="ARBA00023136"/>
    </source>
</evidence>
<gene>
    <name evidence="7" type="ORF">ACFQKB_12675</name>
</gene>
<dbReference type="PANTHER" id="PTHR23513">
    <property type="entry name" value="INTEGRAL MEMBRANE EFFLUX PROTEIN-RELATED"/>
    <property type="match status" value="1"/>
</dbReference>
<dbReference type="CDD" id="cd06173">
    <property type="entry name" value="MFS_MefA_like"/>
    <property type="match status" value="1"/>
</dbReference>
<feature type="transmembrane region" description="Helical" evidence="6">
    <location>
        <begin position="373"/>
        <end position="391"/>
    </location>
</feature>
<feature type="transmembrane region" description="Helical" evidence="6">
    <location>
        <begin position="257"/>
        <end position="278"/>
    </location>
</feature>
<dbReference type="Pfam" id="PF07690">
    <property type="entry name" value="MFS_1"/>
    <property type="match status" value="1"/>
</dbReference>
<dbReference type="Proteomes" id="UP001596380">
    <property type="component" value="Unassembled WGS sequence"/>
</dbReference>
<dbReference type="InterPro" id="IPR036259">
    <property type="entry name" value="MFS_trans_sf"/>
</dbReference>
<feature type="transmembrane region" description="Helical" evidence="6">
    <location>
        <begin position="309"/>
        <end position="331"/>
    </location>
</feature>
<evidence type="ECO:0000256" key="1">
    <source>
        <dbReference type="ARBA" id="ARBA00004651"/>
    </source>
</evidence>
<accession>A0ABW2CGP0</accession>
<keyword evidence="5 6" id="KW-0472">Membrane</keyword>
<keyword evidence="3 6" id="KW-0812">Transmembrane</keyword>
<dbReference type="RefSeq" id="WP_378044856.1">
    <property type="nucleotide sequence ID" value="NZ_JBHSXE010000001.1"/>
</dbReference>
<feature type="transmembrane region" description="Helical" evidence="6">
    <location>
        <begin position="285"/>
        <end position="303"/>
    </location>
</feature>
<dbReference type="SUPFAM" id="SSF103473">
    <property type="entry name" value="MFS general substrate transporter"/>
    <property type="match status" value="1"/>
</dbReference>
<keyword evidence="2" id="KW-1003">Cell membrane</keyword>
<evidence type="ECO:0000256" key="4">
    <source>
        <dbReference type="ARBA" id="ARBA00022989"/>
    </source>
</evidence>
<comment type="caution">
    <text evidence="7">The sequence shown here is derived from an EMBL/GenBank/DDBJ whole genome shotgun (WGS) entry which is preliminary data.</text>
</comment>
<keyword evidence="4 6" id="KW-1133">Transmembrane helix</keyword>
<dbReference type="EMBL" id="JBHSXS010000005">
    <property type="protein sequence ID" value="MFC6880617.1"/>
    <property type="molecule type" value="Genomic_DNA"/>
</dbReference>
<evidence type="ECO:0000256" key="3">
    <source>
        <dbReference type="ARBA" id="ARBA00022692"/>
    </source>
</evidence>
<name>A0ABW2CGP0_9ACTN</name>
<feature type="transmembrane region" description="Helical" evidence="6">
    <location>
        <begin position="16"/>
        <end position="39"/>
    </location>
</feature>
<evidence type="ECO:0000256" key="6">
    <source>
        <dbReference type="SAM" id="Phobius"/>
    </source>
</evidence>
<feature type="transmembrane region" description="Helical" evidence="6">
    <location>
        <begin position="45"/>
        <end position="66"/>
    </location>
</feature>